<dbReference type="EMBL" id="JAGMWT010000003">
    <property type="protein sequence ID" value="KAH7131964.1"/>
    <property type="molecule type" value="Genomic_DNA"/>
</dbReference>
<proteinExistence type="predicted"/>
<protein>
    <submittedName>
        <fullName evidence="2">Uncharacterized protein</fullName>
    </submittedName>
</protein>
<dbReference type="Proteomes" id="UP000700596">
    <property type="component" value="Unassembled WGS sequence"/>
</dbReference>
<keyword evidence="1" id="KW-0472">Membrane</keyword>
<sequence>MWELGHVQIPSFDRLVVSKLAGLLLLLFLCFLLFRLGCGAGSVDLSVLDVGECSMNGLCFMGAGGETWSGWSGWSGFFVCLVLILGEMYAIVWMVES</sequence>
<comment type="caution">
    <text evidence="2">The sequence shown here is derived from an EMBL/GenBank/DDBJ whole genome shotgun (WGS) entry which is preliminary data.</text>
</comment>
<gene>
    <name evidence="2" type="ORF">B0J11DRAFT_520439</name>
</gene>
<name>A0A9P9E411_9PLEO</name>
<keyword evidence="1" id="KW-1133">Transmembrane helix</keyword>
<evidence type="ECO:0000256" key="1">
    <source>
        <dbReference type="SAM" id="Phobius"/>
    </source>
</evidence>
<organism evidence="2 3">
    <name type="scientific">Dendryphion nanum</name>
    <dbReference type="NCBI Taxonomy" id="256645"/>
    <lineage>
        <taxon>Eukaryota</taxon>
        <taxon>Fungi</taxon>
        <taxon>Dikarya</taxon>
        <taxon>Ascomycota</taxon>
        <taxon>Pezizomycotina</taxon>
        <taxon>Dothideomycetes</taxon>
        <taxon>Pleosporomycetidae</taxon>
        <taxon>Pleosporales</taxon>
        <taxon>Torulaceae</taxon>
        <taxon>Dendryphion</taxon>
    </lineage>
</organism>
<keyword evidence="3" id="KW-1185">Reference proteome</keyword>
<keyword evidence="1" id="KW-0812">Transmembrane</keyword>
<evidence type="ECO:0000313" key="2">
    <source>
        <dbReference type="EMBL" id="KAH7131964.1"/>
    </source>
</evidence>
<dbReference type="AlphaFoldDB" id="A0A9P9E411"/>
<accession>A0A9P9E411</accession>
<feature type="transmembrane region" description="Helical" evidence="1">
    <location>
        <begin position="74"/>
        <end position="95"/>
    </location>
</feature>
<evidence type="ECO:0000313" key="3">
    <source>
        <dbReference type="Proteomes" id="UP000700596"/>
    </source>
</evidence>
<reference evidence="2" key="1">
    <citation type="journal article" date="2021" name="Nat. Commun.">
        <title>Genetic determinants of endophytism in the Arabidopsis root mycobiome.</title>
        <authorList>
            <person name="Mesny F."/>
            <person name="Miyauchi S."/>
            <person name="Thiergart T."/>
            <person name="Pickel B."/>
            <person name="Atanasova L."/>
            <person name="Karlsson M."/>
            <person name="Huettel B."/>
            <person name="Barry K.W."/>
            <person name="Haridas S."/>
            <person name="Chen C."/>
            <person name="Bauer D."/>
            <person name="Andreopoulos W."/>
            <person name="Pangilinan J."/>
            <person name="LaButti K."/>
            <person name="Riley R."/>
            <person name="Lipzen A."/>
            <person name="Clum A."/>
            <person name="Drula E."/>
            <person name="Henrissat B."/>
            <person name="Kohler A."/>
            <person name="Grigoriev I.V."/>
            <person name="Martin F.M."/>
            <person name="Hacquard S."/>
        </authorList>
    </citation>
    <scope>NUCLEOTIDE SEQUENCE</scope>
    <source>
        <strain evidence="2">MPI-CAGE-CH-0243</strain>
    </source>
</reference>